<gene>
    <name evidence="5" type="ORF">N7472_001030</name>
</gene>
<dbReference type="GO" id="GO:0003723">
    <property type="term" value="F:RNA binding"/>
    <property type="evidence" value="ECO:0007669"/>
    <property type="project" value="UniProtKB-UniRule"/>
</dbReference>
<feature type="region of interest" description="Disordered" evidence="3">
    <location>
        <begin position="417"/>
        <end position="495"/>
    </location>
</feature>
<dbReference type="SMART" id="SM00360">
    <property type="entry name" value="RRM"/>
    <property type="match status" value="2"/>
</dbReference>
<evidence type="ECO:0000256" key="3">
    <source>
        <dbReference type="SAM" id="MobiDB-lite"/>
    </source>
</evidence>
<feature type="compositionally biased region" description="Basic and acidic residues" evidence="3">
    <location>
        <begin position="126"/>
        <end position="143"/>
    </location>
</feature>
<dbReference type="InterPro" id="IPR052462">
    <property type="entry name" value="SLIRP/GR-RBP-like"/>
</dbReference>
<sequence length="495" mass="51590">MSKTSTKVADKAAKASKALNKVKDAGVTKASQSPAAKSKAVASKVAAKEKASKKNKKKEPTPSSSSESESESDEDMKDASSSSSESESEDEKPAPKKAEKKVAAKKAESSDSSDSSDSDSSESEEEKPAPKKAEKKVAAKAESSDSSDSDSSESEEEKPAPKKTEKKAESSDSSDSDSSESEAEAKKASSDSESGSDSDSSDSDSEETPVSKKRKADEEPAVDAKKSKTEDVPEGAVANLFIGNLSWNVDEEWLQREFAEFGELNGVRIVTDRETGRSRGFGYVEYTNAADAVKAMEAKKGTDLDGRTINLDYAAPRQANPPADRSQDRARSYGDSTSPESDTLFVGNLPFSATEDALHEAFGAHGSVLGIRLPTEQETGRPKGFGYVQFSSIDEAKTAHAALNGHELEGRAIRLDFSTPRPAGGDRGGFGGRGRGGGGGFGGRGGGGRGGGRGGFGDRGGRGGGRGGFGDRGGRGGLNKGKGSIPEYKGTKVTF</sequence>
<name>A0A9W9T6B9_9EURO</name>
<dbReference type="AlphaFoldDB" id="A0A9W9T6B9"/>
<organism evidence="5 6">
    <name type="scientific">Penicillium cf. griseofulvum</name>
    <dbReference type="NCBI Taxonomy" id="2972120"/>
    <lineage>
        <taxon>Eukaryota</taxon>
        <taxon>Fungi</taxon>
        <taxon>Dikarya</taxon>
        <taxon>Ascomycota</taxon>
        <taxon>Pezizomycotina</taxon>
        <taxon>Eurotiomycetes</taxon>
        <taxon>Eurotiomycetidae</taxon>
        <taxon>Eurotiales</taxon>
        <taxon>Aspergillaceae</taxon>
        <taxon>Penicillium</taxon>
    </lineage>
</organism>
<evidence type="ECO:0000259" key="4">
    <source>
        <dbReference type="PROSITE" id="PS50102"/>
    </source>
</evidence>
<feature type="compositionally biased region" description="Low complexity" evidence="3">
    <location>
        <begin position="29"/>
        <end position="45"/>
    </location>
</feature>
<dbReference type="Proteomes" id="UP001150879">
    <property type="component" value="Unassembled WGS sequence"/>
</dbReference>
<proteinExistence type="predicted"/>
<dbReference type="InterPro" id="IPR012677">
    <property type="entry name" value="Nucleotide-bd_a/b_plait_sf"/>
</dbReference>
<accession>A0A9W9T6B9</accession>
<dbReference type="Gene3D" id="3.30.70.330">
    <property type="match status" value="2"/>
</dbReference>
<evidence type="ECO:0000256" key="2">
    <source>
        <dbReference type="PROSITE-ProRule" id="PRU00176"/>
    </source>
</evidence>
<evidence type="ECO:0000313" key="6">
    <source>
        <dbReference type="Proteomes" id="UP001150879"/>
    </source>
</evidence>
<feature type="domain" description="RRM" evidence="4">
    <location>
        <begin position="238"/>
        <end position="316"/>
    </location>
</feature>
<feature type="compositionally biased region" description="Gly residues" evidence="3">
    <location>
        <begin position="425"/>
        <end position="480"/>
    </location>
</feature>
<feature type="region of interest" description="Disordered" evidence="3">
    <location>
        <begin position="312"/>
        <end position="344"/>
    </location>
</feature>
<feature type="compositionally biased region" description="Acidic residues" evidence="3">
    <location>
        <begin position="114"/>
        <end position="125"/>
    </location>
</feature>
<evidence type="ECO:0000256" key="1">
    <source>
        <dbReference type="ARBA" id="ARBA00022884"/>
    </source>
</evidence>
<feature type="compositionally biased region" description="Basic and acidic residues" evidence="3">
    <location>
        <begin position="91"/>
        <end position="109"/>
    </location>
</feature>
<feature type="compositionally biased region" description="Acidic residues" evidence="3">
    <location>
        <begin position="172"/>
        <end position="182"/>
    </location>
</feature>
<dbReference type="OrthoDB" id="439808at2759"/>
<dbReference type="InterPro" id="IPR000504">
    <property type="entry name" value="RRM_dom"/>
</dbReference>
<dbReference type="PROSITE" id="PS50102">
    <property type="entry name" value="RRM"/>
    <property type="match status" value="2"/>
</dbReference>
<feature type="compositionally biased region" description="Basic and acidic residues" evidence="3">
    <location>
        <begin position="215"/>
        <end position="231"/>
    </location>
</feature>
<feature type="compositionally biased region" description="Basic and acidic residues" evidence="3">
    <location>
        <begin position="157"/>
        <end position="170"/>
    </location>
</feature>
<dbReference type="Pfam" id="PF00076">
    <property type="entry name" value="RRM_1"/>
    <property type="match status" value="2"/>
</dbReference>
<comment type="caution">
    <text evidence="5">The sequence shown here is derived from an EMBL/GenBank/DDBJ whole genome shotgun (WGS) entry which is preliminary data.</text>
</comment>
<dbReference type="SUPFAM" id="SSF54928">
    <property type="entry name" value="RNA-binding domain, RBD"/>
    <property type="match status" value="2"/>
</dbReference>
<feature type="region of interest" description="Disordered" evidence="3">
    <location>
        <begin position="1"/>
        <end position="236"/>
    </location>
</feature>
<feature type="compositionally biased region" description="Acidic residues" evidence="3">
    <location>
        <begin position="194"/>
        <end position="207"/>
    </location>
</feature>
<dbReference type="InterPro" id="IPR035979">
    <property type="entry name" value="RBD_domain_sf"/>
</dbReference>
<dbReference type="EMBL" id="JAPQKP010000001">
    <property type="protein sequence ID" value="KAJ5210891.1"/>
    <property type="molecule type" value="Genomic_DNA"/>
</dbReference>
<evidence type="ECO:0000313" key="5">
    <source>
        <dbReference type="EMBL" id="KAJ5210891.1"/>
    </source>
</evidence>
<feature type="domain" description="RRM" evidence="4">
    <location>
        <begin position="342"/>
        <end position="420"/>
    </location>
</feature>
<dbReference type="PANTHER" id="PTHR48027">
    <property type="entry name" value="HETEROGENEOUS NUCLEAR RIBONUCLEOPROTEIN 87F-RELATED"/>
    <property type="match status" value="1"/>
</dbReference>
<keyword evidence="6" id="KW-1185">Reference proteome</keyword>
<protein>
    <submittedName>
        <fullName evidence="5">Nucleotide-binding alpha-beta plait</fullName>
    </submittedName>
</protein>
<feature type="compositionally biased region" description="Acidic residues" evidence="3">
    <location>
        <begin position="145"/>
        <end position="156"/>
    </location>
</feature>
<reference evidence="5" key="1">
    <citation type="submission" date="2022-11" db="EMBL/GenBank/DDBJ databases">
        <authorList>
            <person name="Petersen C."/>
        </authorList>
    </citation>
    <scope>NUCLEOTIDE SEQUENCE</scope>
    <source>
        <strain evidence="5">IBT 16849</strain>
    </source>
</reference>
<reference evidence="5" key="2">
    <citation type="journal article" date="2023" name="IMA Fungus">
        <title>Comparative genomic study of the Penicillium genus elucidates a diverse pangenome and 15 lateral gene transfer events.</title>
        <authorList>
            <person name="Petersen C."/>
            <person name="Sorensen T."/>
            <person name="Nielsen M.R."/>
            <person name="Sondergaard T.E."/>
            <person name="Sorensen J.L."/>
            <person name="Fitzpatrick D.A."/>
            <person name="Frisvad J.C."/>
            <person name="Nielsen K.L."/>
        </authorList>
    </citation>
    <scope>NUCLEOTIDE SEQUENCE</scope>
    <source>
        <strain evidence="5">IBT 16849</strain>
    </source>
</reference>
<keyword evidence="1 2" id="KW-0694">RNA-binding</keyword>